<dbReference type="HOGENOM" id="CLU_3125064_0_0_1"/>
<evidence type="ECO:0000313" key="1">
    <source>
        <dbReference type="EMBL" id="EWY85643.1"/>
    </source>
</evidence>
<dbReference type="Proteomes" id="UP000030753">
    <property type="component" value="Unassembled WGS sequence"/>
</dbReference>
<evidence type="ECO:0000313" key="2">
    <source>
        <dbReference type="Proteomes" id="UP000030753"/>
    </source>
</evidence>
<dbReference type="AlphaFoldDB" id="W9HSP4"/>
<proteinExistence type="predicted"/>
<accession>W9HSP4</accession>
<reference evidence="1 2" key="1">
    <citation type="submission" date="2011-06" db="EMBL/GenBank/DDBJ databases">
        <title>The Genome Sequence of Fusarium oxysporum FOSC 3-a.</title>
        <authorList>
            <consortium name="The Broad Institute Genome Sequencing Platform"/>
            <person name="Ma L.-J."/>
            <person name="Gale L.R."/>
            <person name="Schwartz D.C."/>
            <person name="Zhou S."/>
            <person name="Corby-Kistler H."/>
            <person name="Young S.K."/>
            <person name="Zeng Q."/>
            <person name="Gargeya S."/>
            <person name="Fitzgerald M."/>
            <person name="Haas B."/>
            <person name="Abouelleil A."/>
            <person name="Alvarado L."/>
            <person name="Arachchi H.M."/>
            <person name="Berlin A."/>
            <person name="Brown A."/>
            <person name="Chapman S.B."/>
            <person name="Chen Z."/>
            <person name="Dunbar C."/>
            <person name="Freedman E."/>
            <person name="Gearin G."/>
            <person name="Gellesch M."/>
            <person name="Goldberg J."/>
            <person name="Griggs A."/>
            <person name="Gujja S."/>
            <person name="Heiman D."/>
            <person name="Howarth C."/>
            <person name="Larson L."/>
            <person name="Lui A."/>
            <person name="MacDonald P.J.P."/>
            <person name="Mehta T."/>
            <person name="Montmayeur A."/>
            <person name="Murphy C."/>
            <person name="Neiman D."/>
            <person name="Pearson M."/>
            <person name="Priest M."/>
            <person name="Roberts A."/>
            <person name="Saif S."/>
            <person name="Shea T."/>
            <person name="Shenoy N."/>
            <person name="Sisk P."/>
            <person name="Stolte C."/>
            <person name="Sykes S."/>
            <person name="Wortman J."/>
            <person name="Nusbaum C."/>
            <person name="Birren B."/>
        </authorList>
    </citation>
    <scope>NUCLEOTIDE SEQUENCE [LARGE SCALE GENOMIC DNA]</scope>
    <source>
        <strain evidence="2">FOSC 3-a</strain>
    </source>
</reference>
<name>W9HSP4_FUSOX</name>
<protein>
    <submittedName>
        <fullName evidence="1">Uncharacterized protein</fullName>
    </submittedName>
</protein>
<organism evidence="1 2">
    <name type="scientific">Fusarium oxysporum NRRL 32931</name>
    <dbReference type="NCBI Taxonomy" id="660029"/>
    <lineage>
        <taxon>Eukaryota</taxon>
        <taxon>Fungi</taxon>
        <taxon>Dikarya</taxon>
        <taxon>Ascomycota</taxon>
        <taxon>Pezizomycotina</taxon>
        <taxon>Sordariomycetes</taxon>
        <taxon>Hypocreomycetidae</taxon>
        <taxon>Hypocreales</taxon>
        <taxon>Nectriaceae</taxon>
        <taxon>Fusarium</taxon>
        <taxon>Fusarium oxysporum species complex</taxon>
    </lineage>
</organism>
<gene>
    <name evidence="1" type="ORF">FOYG_12778</name>
</gene>
<sequence length="50" mass="6071">MSSADCIRPQMNILLEHEYELKLGLMRKELYYLHTDEITLVKIKSYILWK</sequence>
<dbReference type="EMBL" id="JH717846">
    <property type="protein sequence ID" value="EWY85643.1"/>
    <property type="molecule type" value="Genomic_DNA"/>
</dbReference>